<evidence type="ECO:0000256" key="1">
    <source>
        <dbReference type="SAM" id="MobiDB-lite"/>
    </source>
</evidence>
<evidence type="ECO:0000313" key="3">
    <source>
        <dbReference type="RefSeq" id="XP_017020380.1"/>
    </source>
</evidence>
<dbReference type="Proteomes" id="UP001652661">
    <property type="component" value="Chromosome 3R"/>
</dbReference>
<proteinExistence type="predicted"/>
<reference evidence="3" key="1">
    <citation type="submission" date="2025-08" db="UniProtKB">
        <authorList>
            <consortium name="RefSeq"/>
        </authorList>
    </citation>
    <scope>IDENTIFICATION</scope>
    <source>
        <strain evidence="3">14028-0561.14</strain>
        <tissue evidence="3">Whole fly</tissue>
    </source>
</reference>
<dbReference type="AlphaFoldDB" id="A0A6P4HXE8"/>
<feature type="region of interest" description="Disordered" evidence="1">
    <location>
        <begin position="152"/>
        <end position="171"/>
    </location>
</feature>
<name>A0A6P4HXE8_DROKI</name>
<feature type="region of interest" description="Disordered" evidence="1">
    <location>
        <begin position="98"/>
        <end position="139"/>
    </location>
</feature>
<dbReference type="OrthoDB" id="7850722at2759"/>
<organism evidence="2 3">
    <name type="scientific">Drosophila kikkawai</name>
    <name type="common">Fruit fly</name>
    <dbReference type="NCBI Taxonomy" id="30033"/>
    <lineage>
        <taxon>Eukaryota</taxon>
        <taxon>Metazoa</taxon>
        <taxon>Ecdysozoa</taxon>
        <taxon>Arthropoda</taxon>
        <taxon>Hexapoda</taxon>
        <taxon>Insecta</taxon>
        <taxon>Pterygota</taxon>
        <taxon>Neoptera</taxon>
        <taxon>Endopterygota</taxon>
        <taxon>Diptera</taxon>
        <taxon>Brachycera</taxon>
        <taxon>Muscomorpha</taxon>
        <taxon>Ephydroidea</taxon>
        <taxon>Drosophilidae</taxon>
        <taxon>Drosophila</taxon>
        <taxon>Sophophora</taxon>
    </lineage>
</organism>
<sequence length="171" mass="19176">MAYSGIPLPGIVSPDESVEEFAKLYGNNNVGRMMIMASTIGNPYGLPGRLEESYTSEYFPNLSRPGYVDDRYVHSVCSRASHGPRTMRRGRGGYGDYCNRSPAMGHSSPRYSHQQEGWAYPRPSQGSGSTRHGGYGDHYSQRVYPLQQGQFSVPEHQSPYSFPAPERYPWL</sequence>
<evidence type="ECO:0000313" key="2">
    <source>
        <dbReference type="Proteomes" id="UP001652661"/>
    </source>
</evidence>
<protein>
    <submittedName>
        <fullName evidence="3">Uncharacterized protein isoform X1</fullName>
    </submittedName>
</protein>
<dbReference type="RefSeq" id="XP_017020380.1">
    <property type="nucleotide sequence ID" value="XM_017164891.3"/>
</dbReference>
<accession>A0A6P4HXE8</accession>
<dbReference type="GeneID" id="108073326"/>
<gene>
    <name evidence="3" type="primary">LOC108073326</name>
</gene>
<keyword evidence="2" id="KW-1185">Reference proteome</keyword>